<feature type="compositionally biased region" description="Polar residues" evidence="1">
    <location>
        <begin position="115"/>
        <end position="126"/>
    </location>
</feature>
<evidence type="ECO:0008006" key="4">
    <source>
        <dbReference type="Google" id="ProtNLM"/>
    </source>
</evidence>
<feature type="region of interest" description="Disordered" evidence="1">
    <location>
        <begin position="115"/>
        <end position="313"/>
    </location>
</feature>
<feature type="compositionally biased region" description="Basic and acidic residues" evidence="1">
    <location>
        <begin position="996"/>
        <end position="1010"/>
    </location>
</feature>
<dbReference type="HOGENOM" id="CLU_011378_0_0_1"/>
<feature type="region of interest" description="Disordered" evidence="1">
    <location>
        <begin position="992"/>
        <end position="1023"/>
    </location>
</feature>
<evidence type="ECO:0000256" key="1">
    <source>
        <dbReference type="SAM" id="MobiDB-lite"/>
    </source>
</evidence>
<dbReference type="STRING" id="1016849.A0A0D1XBR3"/>
<gene>
    <name evidence="2" type="ORF">PV11_01052</name>
</gene>
<name>A0A0D1XBR3_9EURO</name>
<dbReference type="Gene3D" id="1.10.8.10">
    <property type="entry name" value="DNA helicase RuvA subunit, C-terminal domain"/>
    <property type="match status" value="1"/>
</dbReference>
<accession>A0A0D1XBR3</accession>
<feature type="compositionally biased region" description="Basic and acidic residues" evidence="1">
    <location>
        <begin position="281"/>
        <end position="299"/>
    </location>
</feature>
<dbReference type="EMBL" id="KN846951">
    <property type="protein sequence ID" value="KIV85351.1"/>
    <property type="molecule type" value="Genomic_DNA"/>
</dbReference>
<feature type="compositionally biased region" description="Polar residues" evidence="1">
    <location>
        <begin position="217"/>
        <end position="227"/>
    </location>
</feature>
<feature type="compositionally biased region" description="Basic and acidic residues" evidence="1">
    <location>
        <begin position="854"/>
        <end position="863"/>
    </location>
</feature>
<reference evidence="2 3" key="1">
    <citation type="submission" date="2015-01" db="EMBL/GenBank/DDBJ databases">
        <title>The Genome Sequence of Exophiala sideris CBS121828.</title>
        <authorList>
            <consortium name="The Broad Institute Genomics Platform"/>
            <person name="Cuomo C."/>
            <person name="de Hoog S."/>
            <person name="Gorbushina A."/>
            <person name="Stielow B."/>
            <person name="Teixiera M."/>
            <person name="Abouelleil A."/>
            <person name="Chapman S.B."/>
            <person name="Priest M."/>
            <person name="Young S.K."/>
            <person name="Wortman J."/>
            <person name="Nusbaum C."/>
            <person name="Birren B."/>
        </authorList>
    </citation>
    <scope>NUCLEOTIDE SEQUENCE [LARGE SCALE GENOMIC DNA]</scope>
    <source>
        <strain evidence="2 3">CBS 121828</strain>
    </source>
</reference>
<dbReference type="AlphaFoldDB" id="A0A0D1XBR3"/>
<sequence length="1023" mass="111805">MTSMLRLGGKDRSGFLLFKQKGSNSYSENTADVLAYRLPDISHVDTRSLSDLFNQFSKSDHLDALPGVGSRHGPSKLSNVVDSVPANFSTPSADRVKPLGDQAERLDVNLLRNDSTASSSYSQPSHLGSDPSPAVTRHSSSSSYTPEPVSAMSTTISQKPSPLSIVTHKRTTSSSTSTTVSRLQSYKNKPQTSSYTMLVSTPTSTPNLDKPLPPGPSSSEPDLSIQQRPAELPSHDSAPGALELQRASARSEASVVVRPASAGQASAGQSAPKHPSWSSRSVREARLRKAVDRGQELDRSLSQPTFQPYDPSDFERFRRHTADILTPEPKVAPIAKTARARRTKMFKPITAATAEQVIYRIMCNLHSLQDLQSTAMVSKGFYRTFRRNESKLVSDLILRASNSAWEYRRSVLALKESDDFVLREFRRDCNTLTALKAFIVGHCGSRCRPDILAGLLGQHPDQTIRVDNALWRIWTFCVLFGAASGQIDPPRTQMDWLNGSKGVSSMQWSEGFAIGNGNGLSTTELEDMDELWQYLQMLITGFTGREQEARKAGVFDNFQPGAGITETEHLAEWIAYLLTLGPQTVLALSSCSFDQAKMIGLTKWPEPEPGRSRSSFLTATITQVYQERLLEEASLRAAQFRIPPPRANHRPTRSFDKPQLATTPMIRATVGPSRGLRIDTSTMRRPISVNALADARFEVRPDCDPASKVFSPRSEMFPASATADPNMFYALGMTSKASTKLGATLFPIDYANPGPRVPFPAAEASAAPKSEVVDPVDKAMAYLVHEMGFAEVRARKALAMCDTGAGINLEKAIELLAVDSKDSKNFSTPVELPTPSIQFPAPSVPPSPAKLRKQPKDFCDGHCPRTSTSMHSRKRSTGTTGTSTDVEISPVSATDEAEWQDTISPLVTPKPLTSRSGTKLSRGSSKGAKAWKVLGIDNTPKRKNSVLRIDEYQAKVERRKTLRAADEPQTPRVKDGLGKNLLGLGLGIASGAGAKSAEEQLERAREEERRKKEKQGGSMLRYA</sequence>
<feature type="compositionally biased region" description="Polar residues" evidence="1">
    <location>
        <begin position="151"/>
        <end position="161"/>
    </location>
</feature>
<evidence type="ECO:0000313" key="3">
    <source>
        <dbReference type="Proteomes" id="UP000053599"/>
    </source>
</evidence>
<feature type="compositionally biased region" description="Low complexity" evidence="1">
    <location>
        <begin position="172"/>
        <end position="181"/>
    </location>
</feature>
<dbReference type="OrthoDB" id="5376710at2759"/>
<feature type="region of interest" description="Disordered" evidence="1">
    <location>
        <begin position="827"/>
        <end position="886"/>
    </location>
</feature>
<evidence type="ECO:0000313" key="2">
    <source>
        <dbReference type="EMBL" id="KIV85351.1"/>
    </source>
</evidence>
<proteinExistence type="predicted"/>
<feature type="compositionally biased region" description="Low complexity" evidence="1">
    <location>
        <begin position="260"/>
        <end position="271"/>
    </location>
</feature>
<feature type="compositionally biased region" description="Polar residues" evidence="1">
    <location>
        <begin position="182"/>
        <end position="207"/>
    </location>
</feature>
<organism evidence="2 3">
    <name type="scientific">Exophiala sideris</name>
    <dbReference type="NCBI Taxonomy" id="1016849"/>
    <lineage>
        <taxon>Eukaryota</taxon>
        <taxon>Fungi</taxon>
        <taxon>Dikarya</taxon>
        <taxon>Ascomycota</taxon>
        <taxon>Pezizomycotina</taxon>
        <taxon>Eurotiomycetes</taxon>
        <taxon>Chaetothyriomycetidae</taxon>
        <taxon>Chaetothyriales</taxon>
        <taxon>Herpotrichiellaceae</taxon>
        <taxon>Exophiala</taxon>
    </lineage>
</organism>
<protein>
    <recommendedName>
        <fullName evidence="4">UBA domain-containing protein</fullName>
    </recommendedName>
</protein>
<dbReference type="Proteomes" id="UP000053599">
    <property type="component" value="Unassembled WGS sequence"/>
</dbReference>